<evidence type="ECO:0000259" key="14">
    <source>
        <dbReference type="PROSITE" id="PS50157"/>
    </source>
</evidence>
<dbReference type="GO" id="GO:0005634">
    <property type="term" value="C:nucleus"/>
    <property type="evidence" value="ECO:0007669"/>
    <property type="project" value="UniProtKB-SubCell"/>
</dbReference>
<evidence type="ECO:0000256" key="12">
    <source>
        <dbReference type="PROSITE-ProRule" id="PRU00042"/>
    </source>
</evidence>
<dbReference type="PROSITE" id="PS50157">
    <property type="entry name" value="ZINC_FINGER_C2H2_2"/>
    <property type="match status" value="2"/>
</dbReference>
<feature type="region of interest" description="Disordered" evidence="13">
    <location>
        <begin position="104"/>
        <end position="124"/>
    </location>
</feature>
<dbReference type="InterPro" id="IPR013087">
    <property type="entry name" value="Znf_C2H2_type"/>
</dbReference>
<evidence type="ECO:0000256" key="5">
    <source>
        <dbReference type="ARBA" id="ARBA00022723"/>
    </source>
</evidence>
<keyword evidence="4" id="KW-0678">Repressor</keyword>
<dbReference type="AlphaFoldDB" id="H2ZYB6"/>
<dbReference type="Gene3D" id="3.30.160.60">
    <property type="entry name" value="Classic Zinc Finger"/>
    <property type="match status" value="2"/>
</dbReference>
<dbReference type="SMART" id="SM00355">
    <property type="entry name" value="ZnF_C2H2"/>
    <property type="match status" value="4"/>
</dbReference>
<dbReference type="EMBL" id="AFYH01263542">
    <property type="status" value="NOT_ANNOTATED_CDS"/>
    <property type="molecule type" value="Genomic_DNA"/>
</dbReference>
<dbReference type="GeneTree" id="ENSGT00940000155341"/>
<evidence type="ECO:0000256" key="9">
    <source>
        <dbReference type="ARBA" id="ARBA00023015"/>
    </source>
</evidence>
<dbReference type="Proteomes" id="UP000008672">
    <property type="component" value="Unassembled WGS sequence"/>
</dbReference>
<dbReference type="FunFam" id="3.30.160.60:FF:000952">
    <property type="entry name" value="RE1-silencing transcription factor B"/>
    <property type="match status" value="1"/>
</dbReference>
<keyword evidence="11" id="KW-0539">Nucleus</keyword>
<sequence>MATQVLGQSSGTSMFSATTIAVPLNGDVYDLNDLSKAELAAPQLIMLANVALTGESGSCEYLGEDKQMAELTTVGNSFSDSEEEEEEEEENIRRDEIEQLKCEKVNSETRGLPTTDMTGDLSTSLISFDSSNDLSEAGSQGNLEEKSKKSKPFRCKPCQYEAECEKEFVHHIRIHSAKKFIVEEDAEKQAQSKEVDSPSEEAEYSKGPIRCDRCGYNTNRYDHYLAHLKHHNKAGQNERVYKCTICTYTTVSEYHWKKHLRNHFPRKVYTCSQCSYFSDRKNNYIQHIRTHTGKNIPIINYIANYSSSNRAGLSGLPPCHSSPF</sequence>
<dbReference type="FunFam" id="3.30.160.60:FF:002187">
    <property type="entry name" value="RE1-silencing transcription factor"/>
    <property type="match status" value="1"/>
</dbReference>
<comment type="subcellular location">
    <subcellularLocation>
        <location evidence="2">Cytoplasm</location>
    </subcellularLocation>
    <subcellularLocation>
        <location evidence="1">Nucleus</location>
    </subcellularLocation>
</comment>
<reference evidence="15" key="2">
    <citation type="submission" date="2025-08" db="UniProtKB">
        <authorList>
            <consortium name="Ensembl"/>
        </authorList>
    </citation>
    <scope>IDENTIFICATION</scope>
</reference>
<dbReference type="PANTHER" id="PTHR24403">
    <property type="entry name" value="ZINC FINGER PROTEIN"/>
    <property type="match status" value="1"/>
</dbReference>
<dbReference type="InterPro" id="IPR057281">
    <property type="entry name" value="Zfn-C2H2_REST"/>
</dbReference>
<dbReference type="GO" id="GO:0008270">
    <property type="term" value="F:zinc ion binding"/>
    <property type="evidence" value="ECO:0007669"/>
    <property type="project" value="UniProtKB-KW"/>
</dbReference>
<keyword evidence="6" id="KW-0677">Repeat</keyword>
<feature type="domain" description="C2H2-type" evidence="14">
    <location>
        <begin position="269"/>
        <end position="296"/>
    </location>
</feature>
<evidence type="ECO:0000256" key="6">
    <source>
        <dbReference type="ARBA" id="ARBA00022737"/>
    </source>
</evidence>
<reference evidence="15" key="3">
    <citation type="submission" date="2025-09" db="UniProtKB">
        <authorList>
            <consortium name="Ensembl"/>
        </authorList>
    </citation>
    <scope>IDENTIFICATION</scope>
</reference>
<keyword evidence="3" id="KW-0963">Cytoplasm</keyword>
<dbReference type="GO" id="GO:0005737">
    <property type="term" value="C:cytoplasm"/>
    <property type="evidence" value="ECO:0007669"/>
    <property type="project" value="UniProtKB-SubCell"/>
</dbReference>
<reference evidence="16" key="1">
    <citation type="submission" date="2011-08" db="EMBL/GenBank/DDBJ databases">
        <title>The draft genome of Latimeria chalumnae.</title>
        <authorList>
            <person name="Di Palma F."/>
            <person name="Alfoldi J."/>
            <person name="Johnson J."/>
            <person name="Berlin A."/>
            <person name="Gnerre S."/>
            <person name="Jaffe D."/>
            <person name="MacCallum I."/>
            <person name="Young S."/>
            <person name="Walker B.J."/>
            <person name="Lander E."/>
            <person name="Lindblad-Toh K."/>
        </authorList>
    </citation>
    <scope>NUCLEOTIDE SEQUENCE [LARGE SCALE GENOMIC DNA]</scope>
    <source>
        <strain evidence="16">Wild caught</strain>
    </source>
</reference>
<dbReference type="HOGENOM" id="CLU_009801_0_0_1"/>
<accession>H2ZYB6</accession>
<dbReference type="OMA" id="KLMQCNT"/>
<evidence type="ECO:0000256" key="4">
    <source>
        <dbReference type="ARBA" id="ARBA00022491"/>
    </source>
</evidence>
<keyword evidence="7 12" id="KW-0863">Zinc-finger</keyword>
<dbReference type="InterPro" id="IPR036236">
    <property type="entry name" value="Znf_C2H2_sf"/>
</dbReference>
<dbReference type="Ensembl" id="ENSLACT00000002407.1">
    <property type="protein sequence ID" value="ENSLACP00000002387.1"/>
    <property type="gene ID" value="ENSLACG00000002133.1"/>
</dbReference>
<dbReference type="InterPro" id="IPR050688">
    <property type="entry name" value="Zinc_finger/UBP_domain"/>
</dbReference>
<proteinExistence type="predicted"/>
<evidence type="ECO:0000256" key="11">
    <source>
        <dbReference type="ARBA" id="ARBA00023242"/>
    </source>
</evidence>
<feature type="compositionally biased region" description="Polar residues" evidence="13">
    <location>
        <begin position="115"/>
        <end position="124"/>
    </location>
</feature>
<keyword evidence="10" id="KW-0804">Transcription</keyword>
<evidence type="ECO:0000256" key="1">
    <source>
        <dbReference type="ARBA" id="ARBA00004123"/>
    </source>
</evidence>
<evidence type="ECO:0000313" key="15">
    <source>
        <dbReference type="Ensembl" id="ENSLACP00000002387.1"/>
    </source>
</evidence>
<evidence type="ECO:0000256" key="3">
    <source>
        <dbReference type="ARBA" id="ARBA00022490"/>
    </source>
</evidence>
<dbReference type="eggNOG" id="KOG1721">
    <property type="taxonomic scope" value="Eukaryota"/>
</dbReference>
<organism evidence="15 16">
    <name type="scientific">Latimeria chalumnae</name>
    <name type="common">Coelacanth</name>
    <dbReference type="NCBI Taxonomy" id="7897"/>
    <lineage>
        <taxon>Eukaryota</taxon>
        <taxon>Metazoa</taxon>
        <taxon>Chordata</taxon>
        <taxon>Craniata</taxon>
        <taxon>Vertebrata</taxon>
        <taxon>Euteleostomi</taxon>
        <taxon>Coelacanthiformes</taxon>
        <taxon>Coelacanthidae</taxon>
        <taxon>Latimeria</taxon>
    </lineage>
</organism>
<dbReference type="STRING" id="7897.ENSLACP00000002387"/>
<keyword evidence="5" id="KW-0479">Metal-binding</keyword>
<dbReference type="Bgee" id="ENSLACG00000002133">
    <property type="expression patterns" value="Expressed in muscle tissue and 3 other cell types or tissues"/>
</dbReference>
<evidence type="ECO:0000256" key="2">
    <source>
        <dbReference type="ARBA" id="ARBA00004496"/>
    </source>
</evidence>
<dbReference type="SUPFAM" id="SSF57667">
    <property type="entry name" value="beta-beta-alpha zinc fingers"/>
    <property type="match status" value="1"/>
</dbReference>
<evidence type="ECO:0000256" key="10">
    <source>
        <dbReference type="ARBA" id="ARBA00023163"/>
    </source>
</evidence>
<protein>
    <recommendedName>
        <fullName evidence="14">C2H2-type domain-containing protein</fullName>
    </recommendedName>
</protein>
<feature type="domain" description="C2H2-type" evidence="14">
    <location>
        <begin position="153"/>
        <end position="180"/>
    </location>
</feature>
<dbReference type="PANTHER" id="PTHR24403:SF102">
    <property type="entry name" value="RE1-SILENCING TRANSCRIPTION FACTOR"/>
    <property type="match status" value="1"/>
</dbReference>
<name>H2ZYB6_LATCH</name>
<dbReference type="GO" id="GO:0045944">
    <property type="term" value="P:positive regulation of transcription by RNA polymerase II"/>
    <property type="evidence" value="ECO:0007669"/>
    <property type="project" value="TreeGrafter"/>
</dbReference>
<evidence type="ECO:0000256" key="13">
    <source>
        <dbReference type="SAM" id="MobiDB-lite"/>
    </source>
</evidence>
<evidence type="ECO:0000256" key="7">
    <source>
        <dbReference type="ARBA" id="ARBA00022771"/>
    </source>
</evidence>
<keyword evidence="16" id="KW-1185">Reference proteome</keyword>
<keyword evidence="9" id="KW-0805">Transcription regulation</keyword>
<evidence type="ECO:0000256" key="8">
    <source>
        <dbReference type="ARBA" id="ARBA00022833"/>
    </source>
</evidence>
<keyword evidence="8" id="KW-0862">Zinc</keyword>
<dbReference type="Pfam" id="PF24540">
    <property type="entry name" value="zf-C2H2_REST"/>
    <property type="match status" value="1"/>
</dbReference>
<evidence type="ECO:0000313" key="16">
    <source>
        <dbReference type="Proteomes" id="UP000008672"/>
    </source>
</evidence>
<dbReference type="InParanoid" id="H2ZYB6"/>